<proteinExistence type="predicted"/>
<dbReference type="Proteomes" id="UP001367676">
    <property type="component" value="Unassembled WGS sequence"/>
</dbReference>
<dbReference type="InterPro" id="IPR019956">
    <property type="entry name" value="Ubiquitin_dom"/>
</dbReference>
<dbReference type="PANTHER" id="PTHR10666">
    <property type="entry name" value="UBIQUITIN"/>
    <property type="match status" value="1"/>
</dbReference>
<dbReference type="PROSITE" id="PS50053">
    <property type="entry name" value="UBIQUITIN_2"/>
    <property type="match status" value="1"/>
</dbReference>
<dbReference type="PRINTS" id="PR00348">
    <property type="entry name" value="UBIQUITIN"/>
</dbReference>
<dbReference type="Gene3D" id="3.10.20.90">
    <property type="entry name" value="Phosphatidylinositol 3-kinase Catalytic Subunit, Chain A, domain 1"/>
    <property type="match status" value="1"/>
</dbReference>
<comment type="caution">
    <text evidence="2">The sequence shown here is derived from an EMBL/GenBank/DDBJ whole genome shotgun (WGS) entry which is preliminary data.</text>
</comment>
<reference evidence="2 3" key="1">
    <citation type="submission" date="2024-03" db="EMBL/GenBank/DDBJ databases">
        <title>Adaptation during the transition from Ophiocordyceps entomopathogen to insect associate is accompanied by gene loss and intensified selection.</title>
        <authorList>
            <person name="Ward C.M."/>
            <person name="Onetto C.A."/>
            <person name="Borneman A.R."/>
        </authorList>
    </citation>
    <scope>NUCLEOTIDE SEQUENCE [LARGE SCALE GENOMIC DNA]</scope>
    <source>
        <strain evidence="2">AWRI1</strain>
        <tissue evidence="2">Single Adult Female</tissue>
    </source>
</reference>
<accession>A0AAN9TV23</accession>
<dbReference type="InterPro" id="IPR000626">
    <property type="entry name" value="Ubiquitin-like_dom"/>
</dbReference>
<evidence type="ECO:0000313" key="2">
    <source>
        <dbReference type="EMBL" id="KAK7604751.1"/>
    </source>
</evidence>
<organism evidence="2 3">
    <name type="scientific">Parthenolecanium corni</name>
    <dbReference type="NCBI Taxonomy" id="536013"/>
    <lineage>
        <taxon>Eukaryota</taxon>
        <taxon>Metazoa</taxon>
        <taxon>Ecdysozoa</taxon>
        <taxon>Arthropoda</taxon>
        <taxon>Hexapoda</taxon>
        <taxon>Insecta</taxon>
        <taxon>Pterygota</taxon>
        <taxon>Neoptera</taxon>
        <taxon>Paraneoptera</taxon>
        <taxon>Hemiptera</taxon>
        <taxon>Sternorrhyncha</taxon>
        <taxon>Coccoidea</taxon>
        <taxon>Coccidae</taxon>
        <taxon>Parthenolecanium</taxon>
    </lineage>
</organism>
<evidence type="ECO:0000259" key="1">
    <source>
        <dbReference type="PROSITE" id="PS50053"/>
    </source>
</evidence>
<protein>
    <recommendedName>
        <fullName evidence="1">Ubiquitin-like domain-containing protein</fullName>
    </recommendedName>
</protein>
<dbReference type="Pfam" id="PF00240">
    <property type="entry name" value="ubiquitin"/>
    <property type="match status" value="1"/>
</dbReference>
<dbReference type="InterPro" id="IPR050158">
    <property type="entry name" value="Ubiquitin_ubiquitin-like"/>
</dbReference>
<dbReference type="AlphaFoldDB" id="A0AAN9TV23"/>
<name>A0AAN9TV23_9HEMI</name>
<gene>
    <name evidence="2" type="ORF">V9T40_005937</name>
</gene>
<dbReference type="EMBL" id="JBBCAQ010000003">
    <property type="protein sequence ID" value="KAK7604751.1"/>
    <property type="molecule type" value="Genomic_DNA"/>
</dbReference>
<evidence type="ECO:0000313" key="3">
    <source>
        <dbReference type="Proteomes" id="UP001367676"/>
    </source>
</evidence>
<dbReference type="SUPFAM" id="SSF54236">
    <property type="entry name" value="Ubiquitin-like"/>
    <property type="match status" value="1"/>
</dbReference>
<keyword evidence="3" id="KW-1185">Reference proteome</keyword>
<dbReference type="InterPro" id="IPR029071">
    <property type="entry name" value="Ubiquitin-like_domsf"/>
</dbReference>
<feature type="domain" description="Ubiquitin-like" evidence="1">
    <location>
        <begin position="1"/>
        <end position="73"/>
    </location>
</feature>
<sequence>MMTGKTLLVNVEPTDTTERIKELVEEIDGIPPDQMILFVRNDFMQEMEDGLTAQDYNIKEGAVVTLRLKLRGD</sequence>